<accession>A0A0K3CCB7</accession>
<feature type="transmembrane region" description="Helical" evidence="1">
    <location>
        <begin position="33"/>
        <end position="56"/>
    </location>
</feature>
<dbReference type="STRING" id="5286.A0A0K3CCB7"/>
<protein>
    <submittedName>
        <fullName evidence="2">BY PROTMAP: gi|647403286|emb|CDR49428.1| RHTO0S26e01552g1_1 [Rhodosporidium toruloides]</fullName>
    </submittedName>
</protein>
<keyword evidence="3" id="KW-1185">Reference proteome</keyword>
<sequence>MSDASAAAASSADATAEMIAQIHYFVNAFTMPVLVGTCISCLFAGLVTSLICRYFARYGKSDRWAFRILVAFYLVALLADTATQIAWTYSYAINGQLDPLNAYRLPREFMAFTAITACTVFTAQIFFNWRIWVISGRKNWLLCGAVCLLQLGAMGCGIYMFAAMAEEVWFPEFGNVRQAPFAWLGAGLGTGKLLRQLRHAGMTYYLIIVPRLNGVNARRNQIVESPLRRLAIQTFQTNAVSLCLQTVTLAMMVHTIRDMNCFQEAKIYIASVVISLNARHTTGENSAHFSEPNPGATGRSKALGGYSSRFGRSTTGAGLVSQGQQQSVHVAVEQERRVDEIEPSVASARPYTVKFERVESDWNGGEKGDLELGRLEDVHLDEKL</sequence>
<feature type="transmembrane region" description="Helical" evidence="1">
    <location>
        <begin position="139"/>
        <end position="162"/>
    </location>
</feature>
<gene>
    <name evidence="2" type="primary">FGENESH: predicted gene_4.190</name>
    <name evidence="2" type="ORF">BN2166_0024140</name>
</gene>
<dbReference type="PANTHER" id="PTHR40465:SF1">
    <property type="entry name" value="DUF6534 DOMAIN-CONTAINING PROTEIN"/>
    <property type="match status" value="1"/>
</dbReference>
<dbReference type="AlphaFoldDB" id="A0A0K3CCB7"/>
<keyword evidence="1" id="KW-0472">Membrane</keyword>
<feature type="transmembrane region" description="Helical" evidence="1">
    <location>
        <begin position="68"/>
        <end position="89"/>
    </location>
</feature>
<dbReference type="PANTHER" id="PTHR40465">
    <property type="entry name" value="CHROMOSOME 1, WHOLE GENOME SHOTGUN SEQUENCE"/>
    <property type="match status" value="1"/>
</dbReference>
<evidence type="ECO:0000313" key="3">
    <source>
        <dbReference type="Proteomes" id="UP000199069"/>
    </source>
</evidence>
<reference evidence="2 3" key="1">
    <citation type="submission" date="2015-07" db="EMBL/GenBank/DDBJ databases">
        <authorList>
            <person name="Cajimat M.N.B."/>
            <person name="Milazzo M.L."/>
            <person name="Fulhorst C.F."/>
        </authorList>
    </citation>
    <scope>NUCLEOTIDE SEQUENCE [LARGE SCALE GENOMIC DNA]</scope>
    <source>
        <strain evidence="2">Single colony</strain>
    </source>
</reference>
<dbReference type="Proteomes" id="UP000199069">
    <property type="component" value="Unassembled WGS sequence"/>
</dbReference>
<feature type="transmembrane region" description="Helical" evidence="1">
    <location>
        <begin position="109"/>
        <end position="127"/>
    </location>
</feature>
<keyword evidence="1" id="KW-1133">Transmembrane helix</keyword>
<name>A0A0K3CCB7_RHOTO</name>
<evidence type="ECO:0000313" key="2">
    <source>
        <dbReference type="EMBL" id="CTR06553.1"/>
    </source>
</evidence>
<evidence type="ECO:0000256" key="1">
    <source>
        <dbReference type="SAM" id="Phobius"/>
    </source>
</evidence>
<organism evidence="2 3">
    <name type="scientific">Rhodotorula toruloides</name>
    <name type="common">Yeast</name>
    <name type="synonym">Rhodosporidium toruloides</name>
    <dbReference type="NCBI Taxonomy" id="5286"/>
    <lineage>
        <taxon>Eukaryota</taxon>
        <taxon>Fungi</taxon>
        <taxon>Dikarya</taxon>
        <taxon>Basidiomycota</taxon>
        <taxon>Pucciniomycotina</taxon>
        <taxon>Microbotryomycetes</taxon>
        <taxon>Sporidiobolales</taxon>
        <taxon>Sporidiobolaceae</taxon>
        <taxon>Rhodotorula</taxon>
    </lineage>
</organism>
<keyword evidence="1" id="KW-0812">Transmembrane</keyword>
<dbReference type="EMBL" id="CWKI01000004">
    <property type="protein sequence ID" value="CTR06553.1"/>
    <property type="molecule type" value="Genomic_DNA"/>
</dbReference>
<proteinExistence type="predicted"/>